<proteinExistence type="predicted"/>
<dbReference type="InterPro" id="IPR036249">
    <property type="entry name" value="Thioredoxin-like_sf"/>
</dbReference>
<protein>
    <recommendedName>
        <fullName evidence="3">DUF4190 domain-containing protein</fullName>
    </recommendedName>
</protein>
<dbReference type="KEGG" id="scl:sce4267"/>
<dbReference type="AlphaFoldDB" id="A9F1X6"/>
<gene>
    <name evidence="4" type="ordered locus">sce4267</name>
</gene>
<reference evidence="4 5" key="1">
    <citation type="journal article" date="2007" name="Nat. Biotechnol.">
        <title>Complete genome sequence of the myxobacterium Sorangium cellulosum.</title>
        <authorList>
            <person name="Schneiker S."/>
            <person name="Perlova O."/>
            <person name="Kaiser O."/>
            <person name="Gerth K."/>
            <person name="Alici A."/>
            <person name="Altmeyer M.O."/>
            <person name="Bartels D."/>
            <person name="Bekel T."/>
            <person name="Beyer S."/>
            <person name="Bode E."/>
            <person name="Bode H.B."/>
            <person name="Bolten C.J."/>
            <person name="Choudhuri J.V."/>
            <person name="Doss S."/>
            <person name="Elnakady Y.A."/>
            <person name="Frank B."/>
            <person name="Gaigalat L."/>
            <person name="Goesmann A."/>
            <person name="Groeger C."/>
            <person name="Gross F."/>
            <person name="Jelsbak L."/>
            <person name="Jelsbak L."/>
            <person name="Kalinowski J."/>
            <person name="Kegler C."/>
            <person name="Knauber T."/>
            <person name="Konietzny S."/>
            <person name="Kopp M."/>
            <person name="Krause L."/>
            <person name="Krug D."/>
            <person name="Linke B."/>
            <person name="Mahmud T."/>
            <person name="Martinez-Arias R."/>
            <person name="McHardy A.C."/>
            <person name="Merai M."/>
            <person name="Meyer F."/>
            <person name="Mormann S."/>
            <person name="Munoz-Dorado J."/>
            <person name="Perez J."/>
            <person name="Pradella S."/>
            <person name="Rachid S."/>
            <person name="Raddatz G."/>
            <person name="Rosenau F."/>
            <person name="Rueckert C."/>
            <person name="Sasse F."/>
            <person name="Scharfe M."/>
            <person name="Schuster S.C."/>
            <person name="Suen G."/>
            <person name="Treuner-Lange A."/>
            <person name="Velicer G.J."/>
            <person name="Vorholter F.-J."/>
            <person name="Weissman K.J."/>
            <person name="Welch R.D."/>
            <person name="Wenzel S.C."/>
            <person name="Whitworth D.E."/>
            <person name="Wilhelm S."/>
            <person name="Wittmann C."/>
            <person name="Bloecker H."/>
            <person name="Puehler A."/>
            <person name="Mueller R."/>
        </authorList>
    </citation>
    <scope>NUCLEOTIDE SEQUENCE [LARGE SCALE GENOMIC DNA]</scope>
    <source>
        <strain evidence="5">So ce56</strain>
    </source>
</reference>
<name>A9F1X6_SORC5</name>
<feature type="compositionally biased region" description="Pro residues" evidence="1">
    <location>
        <begin position="187"/>
        <end position="197"/>
    </location>
</feature>
<dbReference type="STRING" id="448385.sce4267"/>
<dbReference type="InterPro" id="IPR025241">
    <property type="entry name" value="DUF4190"/>
</dbReference>
<keyword evidence="2" id="KW-1133">Transmembrane helix</keyword>
<feature type="transmembrane region" description="Helical" evidence="2">
    <location>
        <begin position="91"/>
        <end position="117"/>
    </location>
</feature>
<evidence type="ECO:0000256" key="2">
    <source>
        <dbReference type="SAM" id="Phobius"/>
    </source>
</evidence>
<dbReference type="Pfam" id="PF13828">
    <property type="entry name" value="DUF4190"/>
    <property type="match status" value="1"/>
</dbReference>
<dbReference type="EMBL" id="AM746676">
    <property type="protein sequence ID" value="CAN94430.1"/>
    <property type="molecule type" value="Genomic_DNA"/>
</dbReference>
<accession>A9F1X6</accession>
<dbReference type="HOGENOM" id="CLU_773629_0_0_7"/>
<feature type="domain" description="DUF4190" evidence="3">
    <location>
        <begin position="91"/>
        <end position="148"/>
    </location>
</feature>
<dbReference type="OrthoDB" id="5520713at2"/>
<dbReference type="RefSeq" id="WP_012236900.1">
    <property type="nucleotide sequence ID" value="NC_010162.1"/>
</dbReference>
<evidence type="ECO:0000256" key="1">
    <source>
        <dbReference type="SAM" id="MobiDB-lite"/>
    </source>
</evidence>
<feature type="region of interest" description="Disordered" evidence="1">
    <location>
        <begin position="166"/>
        <end position="208"/>
    </location>
</feature>
<evidence type="ECO:0000313" key="5">
    <source>
        <dbReference type="Proteomes" id="UP000002139"/>
    </source>
</evidence>
<evidence type="ECO:0000259" key="3">
    <source>
        <dbReference type="Pfam" id="PF13828"/>
    </source>
</evidence>
<keyword evidence="2" id="KW-0812">Transmembrane</keyword>
<feature type="compositionally biased region" description="Low complexity" evidence="1">
    <location>
        <begin position="167"/>
        <end position="186"/>
    </location>
</feature>
<dbReference type="Gene3D" id="3.40.30.10">
    <property type="entry name" value="Glutaredoxin"/>
    <property type="match status" value="1"/>
</dbReference>
<dbReference type="SUPFAM" id="SSF52833">
    <property type="entry name" value="Thioredoxin-like"/>
    <property type="match status" value="1"/>
</dbReference>
<feature type="region of interest" description="Disordered" evidence="1">
    <location>
        <begin position="1"/>
        <end position="45"/>
    </location>
</feature>
<organism evidence="4 5">
    <name type="scientific">Sorangium cellulosum (strain So ce56)</name>
    <name type="common">Polyangium cellulosum (strain So ce56)</name>
    <dbReference type="NCBI Taxonomy" id="448385"/>
    <lineage>
        <taxon>Bacteria</taxon>
        <taxon>Pseudomonadati</taxon>
        <taxon>Myxococcota</taxon>
        <taxon>Polyangia</taxon>
        <taxon>Polyangiales</taxon>
        <taxon>Polyangiaceae</taxon>
        <taxon>Sorangium</taxon>
    </lineage>
</organism>
<dbReference type="Proteomes" id="UP000002139">
    <property type="component" value="Chromosome"/>
</dbReference>
<keyword evidence="2" id="KW-0472">Membrane</keyword>
<keyword evidence="5" id="KW-1185">Reference proteome</keyword>
<feature type="transmembrane region" description="Helical" evidence="2">
    <location>
        <begin position="129"/>
        <end position="158"/>
    </location>
</feature>
<evidence type="ECO:0000313" key="4">
    <source>
        <dbReference type="EMBL" id="CAN94430.1"/>
    </source>
</evidence>
<sequence>MSHAFGPTQPLPNRDANEPPAALRDVQTGALPCESEPPAGAPPCDTVAARGRVALAPAAAQPSRAQAARLIIQDPYLTPPPPPERRQLSTLAVSSLVAALFGPLGAIAAIAFGWAARREIEQDPAVRRGYALASVGLALGVLLTLCWSSAIGFGVWMWSTHHSGETASALPEGEASPEPASTASPSMPLPEARPPAVQPSGSVPQHTTHRRIGGVSIVDIGVDVSVLSEELAKQRAEAYAQGEKVLVMTTSDPCEPCRGVDRSLGDPLMQTALRSVRLVRVDIDLFKEDLDQIKVPRRLYPGFFLLSPDLSPQDGINGGEWDDDIARNIAPVLGAFVRGQYTTRRQPWNPLPGSGMRL</sequence>